<gene>
    <name evidence="1" type="ORF">Vadar_015578</name>
</gene>
<protein>
    <submittedName>
        <fullName evidence="1">Uncharacterized protein</fullName>
    </submittedName>
</protein>
<accession>A0ACB7YMI3</accession>
<sequence length="142" mass="15871">MPSDQVVMNDVIKSYAEVGDSPMVSEGGMRDSKSLHKGKQVRVGFTVEGSNQFATLPLISEQKVVGVANVADKAQVIQHFAETVSGSPTIRSFDQESLFKELIMKLIDVYSQPNFYNDGAMEWLCFRLDILSSITFAFFWYS</sequence>
<dbReference type="EMBL" id="CM037161">
    <property type="protein sequence ID" value="KAH7854581.1"/>
    <property type="molecule type" value="Genomic_DNA"/>
</dbReference>
<name>A0ACB7YMI3_9ERIC</name>
<evidence type="ECO:0000313" key="1">
    <source>
        <dbReference type="EMBL" id="KAH7854581.1"/>
    </source>
</evidence>
<organism evidence="1 2">
    <name type="scientific">Vaccinium darrowii</name>
    <dbReference type="NCBI Taxonomy" id="229202"/>
    <lineage>
        <taxon>Eukaryota</taxon>
        <taxon>Viridiplantae</taxon>
        <taxon>Streptophyta</taxon>
        <taxon>Embryophyta</taxon>
        <taxon>Tracheophyta</taxon>
        <taxon>Spermatophyta</taxon>
        <taxon>Magnoliopsida</taxon>
        <taxon>eudicotyledons</taxon>
        <taxon>Gunneridae</taxon>
        <taxon>Pentapetalae</taxon>
        <taxon>asterids</taxon>
        <taxon>Ericales</taxon>
        <taxon>Ericaceae</taxon>
        <taxon>Vaccinioideae</taxon>
        <taxon>Vaccinieae</taxon>
        <taxon>Vaccinium</taxon>
    </lineage>
</organism>
<evidence type="ECO:0000313" key="2">
    <source>
        <dbReference type="Proteomes" id="UP000828048"/>
    </source>
</evidence>
<comment type="caution">
    <text evidence="1">The sequence shown here is derived from an EMBL/GenBank/DDBJ whole genome shotgun (WGS) entry which is preliminary data.</text>
</comment>
<proteinExistence type="predicted"/>
<keyword evidence="2" id="KW-1185">Reference proteome</keyword>
<reference evidence="1 2" key="1">
    <citation type="journal article" date="2021" name="Hortic Res">
        <title>High-quality reference genome and annotation aids understanding of berry development for evergreen blueberry (Vaccinium darrowii).</title>
        <authorList>
            <person name="Yu J."/>
            <person name="Hulse-Kemp A.M."/>
            <person name="Babiker E."/>
            <person name="Staton M."/>
        </authorList>
    </citation>
    <scope>NUCLEOTIDE SEQUENCE [LARGE SCALE GENOMIC DNA]</scope>
    <source>
        <strain evidence="2">cv. NJ 8807/NJ 8810</strain>
        <tissue evidence="1">Young leaf</tissue>
    </source>
</reference>
<dbReference type="Proteomes" id="UP000828048">
    <property type="component" value="Chromosome 11"/>
</dbReference>